<dbReference type="EMBL" id="FNKX01000002">
    <property type="protein sequence ID" value="SDR46296.1"/>
    <property type="molecule type" value="Genomic_DNA"/>
</dbReference>
<evidence type="ECO:0008006" key="4">
    <source>
        <dbReference type="Google" id="ProtNLM"/>
    </source>
</evidence>
<evidence type="ECO:0000313" key="2">
    <source>
        <dbReference type="EMBL" id="SDR46296.1"/>
    </source>
</evidence>
<dbReference type="AlphaFoldDB" id="A0A1H1J9J9"/>
<dbReference type="Proteomes" id="UP000199365">
    <property type="component" value="Unassembled WGS sequence"/>
</dbReference>
<reference evidence="3" key="1">
    <citation type="submission" date="2016-10" db="EMBL/GenBank/DDBJ databases">
        <authorList>
            <person name="Varghese N."/>
            <person name="Submissions S."/>
        </authorList>
    </citation>
    <scope>NUCLEOTIDE SEQUENCE [LARGE SCALE GENOMIC DNA]</scope>
    <source>
        <strain evidence="3">DUS833</strain>
    </source>
</reference>
<keyword evidence="3" id="KW-1185">Reference proteome</keyword>
<feature type="region of interest" description="Disordered" evidence="1">
    <location>
        <begin position="236"/>
        <end position="289"/>
    </location>
</feature>
<evidence type="ECO:0000256" key="1">
    <source>
        <dbReference type="SAM" id="MobiDB-lite"/>
    </source>
</evidence>
<protein>
    <recommendedName>
        <fullName evidence="4">AsmA family protein</fullName>
    </recommendedName>
</protein>
<organism evidence="2 3">
    <name type="scientific">Paraburkholderia tuberum</name>
    <dbReference type="NCBI Taxonomy" id="157910"/>
    <lineage>
        <taxon>Bacteria</taxon>
        <taxon>Pseudomonadati</taxon>
        <taxon>Pseudomonadota</taxon>
        <taxon>Betaproteobacteria</taxon>
        <taxon>Burkholderiales</taxon>
        <taxon>Burkholderiaceae</taxon>
        <taxon>Paraburkholderia</taxon>
    </lineage>
</organism>
<dbReference type="STRING" id="157910.SAMN05445850_4380"/>
<name>A0A1H1J9J9_9BURK</name>
<dbReference type="RefSeq" id="WP_167368703.1">
    <property type="nucleotide sequence ID" value="NZ_FNKX01000002.1"/>
</dbReference>
<sequence length="289" mass="29381">MQKTLGLAVAILLAVAAIALWTLLARFEPSIKSAIETEGALATQTQVLVGSVEFSPFTGVGALDGLTVGNPTGFSSPYAVVVDRIALQVESGSLLGGGPVIVDSATVIAPQITYKAQSPTATSNLETIKNNAQAYSTTPAAIRAGSNARKVIIRKLTVMGGTLSLDIHLPGGALTVPLPPLHLVNIGATTNGATPPEIIRAVCEALADEAKKAVTEAIAQKLKSVIDMLKPPVGGLPKLPSPPSLPSLAPRPSLPSLPRPPSPPSLSSPPSLPSLPPPPGPPLPPPPGF</sequence>
<proteinExistence type="predicted"/>
<feature type="compositionally biased region" description="Pro residues" evidence="1">
    <location>
        <begin position="252"/>
        <end position="289"/>
    </location>
</feature>
<evidence type="ECO:0000313" key="3">
    <source>
        <dbReference type="Proteomes" id="UP000199365"/>
    </source>
</evidence>
<accession>A0A1H1J9J9</accession>
<gene>
    <name evidence="2" type="ORF">SAMN05445850_4380</name>
</gene>